<proteinExistence type="predicted"/>
<dbReference type="AlphaFoldDB" id="A0A0A8ZZV3"/>
<reference evidence="1" key="2">
    <citation type="journal article" date="2015" name="Data Brief">
        <title>Shoot transcriptome of the giant reed, Arundo donax.</title>
        <authorList>
            <person name="Barrero R.A."/>
            <person name="Guerrero F.D."/>
            <person name="Moolhuijzen P."/>
            <person name="Goolsby J.A."/>
            <person name="Tidwell J."/>
            <person name="Bellgard S.E."/>
            <person name="Bellgard M.I."/>
        </authorList>
    </citation>
    <scope>NUCLEOTIDE SEQUENCE</scope>
    <source>
        <tissue evidence="1">Shoot tissue taken approximately 20 cm above the soil surface</tissue>
    </source>
</reference>
<sequence length="31" mass="3557">MLLCSFFQQKRRIARNLFLGRLAITAGSTMI</sequence>
<dbReference type="EMBL" id="GBRH01254667">
    <property type="protein sequence ID" value="JAD43228.1"/>
    <property type="molecule type" value="Transcribed_RNA"/>
</dbReference>
<evidence type="ECO:0000313" key="1">
    <source>
        <dbReference type="EMBL" id="JAD43228.1"/>
    </source>
</evidence>
<accession>A0A0A8ZZV3</accession>
<name>A0A0A8ZZV3_ARUDO</name>
<organism evidence="1">
    <name type="scientific">Arundo donax</name>
    <name type="common">Giant reed</name>
    <name type="synonym">Donax arundinaceus</name>
    <dbReference type="NCBI Taxonomy" id="35708"/>
    <lineage>
        <taxon>Eukaryota</taxon>
        <taxon>Viridiplantae</taxon>
        <taxon>Streptophyta</taxon>
        <taxon>Embryophyta</taxon>
        <taxon>Tracheophyta</taxon>
        <taxon>Spermatophyta</taxon>
        <taxon>Magnoliopsida</taxon>
        <taxon>Liliopsida</taxon>
        <taxon>Poales</taxon>
        <taxon>Poaceae</taxon>
        <taxon>PACMAD clade</taxon>
        <taxon>Arundinoideae</taxon>
        <taxon>Arundineae</taxon>
        <taxon>Arundo</taxon>
    </lineage>
</organism>
<reference evidence="1" key="1">
    <citation type="submission" date="2014-09" db="EMBL/GenBank/DDBJ databases">
        <authorList>
            <person name="Magalhaes I.L.F."/>
            <person name="Oliveira U."/>
            <person name="Santos F.R."/>
            <person name="Vidigal T.H.D.A."/>
            <person name="Brescovit A.D."/>
            <person name="Santos A.J."/>
        </authorList>
    </citation>
    <scope>NUCLEOTIDE SEQUENCE</scope>
    <source>
        <tissue evidence="1">Shoot tissue taken approximately 20 cm above the soil surface</tissue>
    </source>
</reference>
<protein>
    <submittedName>
        <fullName evidence="1">Uncharacterized protein</fullName>
    </submittedName>
</protein>